<gene>
    <name evidence="2" type="ORF">KSP39_PZI011018</name>
</gene>
<accession>A0AAP0BGH4</accession>
<evidence type="ECO:0000313" key="3">
    <source>
        <dbReference type="Proteomes" id="UP001418222"/>
    </source>
</evidence>
<name>A0AAP0BGH4_9ASPA</name>
<evidence type="ECO:0000313" key="2">
    <source>
        <dbReference type="EMBL" id="KAK8938760.1"/>
    </source>
</evidence>
<proteinExistence type="predicted"/>
<reference evidence="2 3" key="1">
    <citation type="journal article" date="2022" name="Nat. Plants">
        <title>Genomes of leafy and leafless Platanthera orchids illuminate the evolution of mycoheterotrophy.</title>
        <authorList>
            <person name="Li M.H."/>
            <person name="Liu K.W."/>
            <person name="Li Z."/>
            <person name="Lu H.C."/>
            <person name="Ye Q.L."/>
            <person name="Zhang D."/>
            <person name="Wang J.Y."/>
            <person name="Li Y.F."/>
            <person name="Zhong Z.M."/>
            <person name="Liu X."/>
            <person name="Yu X."/>
            <person name="Liu D.K."/>
            <person name="Tu X.D."/>
            <person name="Liu B."/>
            <person name="Hao Y."/>
            <person name="Liao X.Y."/>
            <person name="Jiang Y.T."/>
            <person name="Sun W.H."/>
            <person name="Chen J."/>
            <person name="Chen Y.Q."/>
            <person name="Ai Y."/>
            <person name="Zhai J.W."/>
            <person name="Wu S.S."/>
            <person name="Zhou Z."/>
            <person name="Hsiao Y.Y."/>
            <person name="Wu W.L."/>
            <person name="Chen Y.Y."/>
            <person name="Lin Y.F."/>
            <person name="Hsu J.L."/>
            <person name="Li C.Y."/>
            <person name="Wang Z.W."/>
            <person name="Zhao X."/>
            <person name="Zhong W.Y."/>
            <person name="Ma X.K."/>
            <person name="Ma L."/>
            <person name="Huang J."/>
            <person name="Chen G.Z."/>
            <person name="Huang M.Z."/>
            <person name="Huang L."/>
            <person name="Peng D.H."/>
            <person name="Luo Y.B."/>
            <person name="Zou S.Q."/>
            <person name="Chen S.P."/>
            <person name="Lan S."/>
            <person name="Tsai W.C."/>
            <person name="Van de Peer Y."/>
            <person name="Liu Z.J."/>
        </authorList>
    </citation>
    <scope>NUCLEOTIDE SEQUENCE [LARGE SCALE GENOMIC DNA]</scope>
    <source>
        <strain evidence="2">Lor287</strain>
    </source>
</reference>
<organism evidence="2 3">
    <name type="scientific">Platanthera zijinensis</name>
    <dbReference type="NCBI Taxonomy" id="2320716"/>
    <lineage>
        <taxon>Eukaryota</taxon>
        <taxon>Viridiplantae</taxon>
        <taxon>Streptophyta</taxon>
        <taxon>Embryophyta</taxon>
        <taxon>Tracheophyta</taxon>
        <taxon>Spermatophyta</taxon>
        <taxon>Magnoliopsida</taxon>
        <taxon>Liliopsida</taxon>
        <taxon>Asparagales</taxon>
        <taxon>Orchidaceae</taxon>
        <taxon>Orchidoideae</taxon>
        <taxon>Orchideae</taxon>
        <taxon>Orchidinae</taxon>
        <taxon>Platanthera</taxon>
    </lineage>
</organism>
<dbReference type="AlphaFoldDB" id="A0AAP0BGH4"/>
<evidence type="ECO:0000256" key="1">
    <source>
        <dbReference type="SAM" id="MobiDB-lite"/>
    </source>
</evidence>
<dbReference type="EMBL" id="JBBWWQ010000009">
    <property type="protein sequence ID" value="KAK8938760.1"/>
    <property type="molecule type" value="Genomic_DNA"/>
</dbReference>
<dbReference type="Proteomes" id="UP001418222">
    <property type="component" value="Unassembled WGS sequence"/>
</dbReference>
<keyword evidence="3" id="KW-1185">Reference proteome</keyword>
<sequence>MELFLNFDHSAALCKKQGSDVPIYVQNTNMHAAGGWNLEETEAGRGEKVTADRPGISPRGSDRRSARPVMICFRPPGSHRKRQAGRFVACAGFGARFQSLQRRLLRDVASAPLSLSVFLSLKLVSSSM</sequence>
<comment type="caution">
    <text evidence="2">The sequence shown here is derived from an EMBL/GenBank/DDBJ whole genome shotgun (WGS) entry which is preliminary data.</text>
</comment>
<protein>
    <submittedName>
        <fullName evidence="2">Uncharacterized protein</fullName>
    </submittedName>
</protein>
<feature type="region of interest" description="Disordered" evidence="1">
    <location>
        <begin position="41"/>
        <end position="64"/>
    </location>
</feature>
<feature type="compositionally biased region" description="Basic and acidic residues" evidence="1">
    <location>
        <begin position="42"/>
        <end position="51"/>
    </location>
</feature>